<organism evidence="3 4">
    <name type="scientific">Anaeramoeba flamelloides</name>
    <dbReference type="NCBI Taxonomy" id="1746091"/>
    <lineage>
        <taxon>Eukaryota</taxon>
        <taxon>Metamonada</taxon>
        <taxon>Anaeramoebidae</taxon>
        <taxon>Anaeramoeba</taxon>
    </lineage>
</organism>
<sequence length="401" mass="47417">MSKSPSNKVPCPKSYRYSKPINKIKLVNAKFGRSNKKSKESKLSKKIEQSPNTQKHKDKKAKSDKKFSITNPNKNKKKNQNSKTKKYNKKETNSHKDSNYFTTIEVELSVGSSDEDSDYGSTYDHSFTNSLTKNDIPLEKTNTMISYSNFNYSNNNENGIVDENDPLVEESHVYYSSWDIEDQDLFFNENEKNIILKNFKKKKIQLIPNQKKKNLKRVHEEEKKKKKKKKKKREKEKEKEKKTDKFKNESESENVNESENENYIEKSTGNENGNLDKSRSVVFGKNNTVNQKKQNKKNQKKSDQKKEKDKQNQVKPNSENIKKTRKLQKDYINSLQIHFFNLKNENSFLQEKLSERLQIKKQLEEQVQKLKQRKKLKTSTQIIQRSQNREIEILETSLCWY</sequence>
<dbReference type="AlphaFoldDB" id="A0AAV7ZT11"/>
<feature type="compositionally biased region" description="Basic residues" evidence="2">
    <location>
        <begin position="54"/>
        <end position="63"/>
    </location>
</feature>
<feature type="compositionally biased region" description="Basic residues" evidence="2">
    <location>
        <begin position="74"/>
        <end position="88"/>
    </location>
</feature>
<evidence type="ECO:0000313" key="3">
    <source>
        <dbReference type="EMBL" id="KAJ3444289.1"/>
    </source>
</evidence>
<feature type="compositionally biased region" description="Basic and acidic residues" evidence="2">
    <location>
        <begin position="89"/>
        <end position="98"/>
    </location>
</feature>
<feature type="region of interest" description="Disordered" evidence="2">
    <location>
        <begin position="207"/>
        <end position="325"/>
    </location>
</feature>
<feature type="compositionally biased region" description="Acidic residues" evidence="2">
    <location>
        <begin position="251"/>
        <end position="262"/>
    </location>
</feature>
<accession>A0AAV7ZT11</accession>
<feature type="region of interest" description="Disordered" evidence="2">
    <location>
        <begin position="1"/>
        <end position="98"/>
    </location>
</feature>
<comment type="caution">
    <text evidence="3">The sequence shown here is derived from an EMBL/GenBank/DDBJ whole genome shotgun (WGS) entry which is preliminary data.</text>
</comment>
<name>A0AAV7ZT11_9EUKA</name>
<reference evidence="3" key="1">
    <citation type="submission" date="2022-08" db="EMBL/GenBank/DDBJ databases">
        <title>Novel sulphate-reducing endosymbionts in the free-living metamonad Anaeramoeba.</title>
        <authorList>
            <person name="Jerlstrom-Hultqvist J."/>
            <person name="Cepicka I."/>
            <person name="Gallot-Lavallee L."/>
            <person name="Salas-Leiva D."/>
            <person name="Curtis B.A."/>
            <person name="Zahonova K."/>
            <person name="Pipaliya S."/>
            <person name="Dacks J."/>
            <person name="Roger A.J."/>
        </authorList>
    </citation>
    <scope>NUCLEOTIDE SEQUENCE</scope>
    <source>
        <strain evidence="3">Busselton2</strain>
    </source>
</reference>
<dbReference type="Proteomes" id="UP001146793">
    <property type="component" value="Unassembled WGS sequence"/>
</dbReference>
<proteinExistence type="predicted"/>
<evidence type="ECO:0000256" key="1">
    <source>
        <dbReference type="SAM" id="Coils"/>
    </source>
</evidence>
<feature type="compositionally biased region" description="Basic and acidic residues" evidence="2">
    <location>
        <begin position="235"/>
        <end position="250"/>
    </location>
</feature>
<feature type="coiled-coil region" evidence="1">
    <location>
        <begin position="346"/>
        <end position="380"/>
    </location>
</feature>
<gene>
    <name evidence="3" type="ORF">M0812_10142</name>
</gene>
<feature type="compositionally biased region" description="Basic residues" evidence="2">
    <location>
        <begin position="207"/>
        <end position="216"/>
    </location>
</feature>
<dbReference type="EMBL" id="JANTQA010000023">
    <property type="protein sequence ID" value="KAJ3444289.1"/>
    <property type="molecule type" value="Genomic_DNA"/>
</dbReference>
<keyword evidence="1" id="KW-0175">Coiled coil</keyword>
<feature type="compositionally biased region" description="Basic residues" evidence="2">
    <location>
        <begin position="224"/>
        <end position="234"/>
    </location>
</feature>
<feature type="compositionally biased region" description="Basic and acidic residues" evidence="2">
    <location>
        <begin position="300"/>
        <end position="312"/>
    </location>
</feature>
<evidence type="ECO:0000256" key="2">
    <source>
        <dbReference type="SAM" id="MobiDB-lite"/>
    </source>
</evidence>
<feature type="compositionally biased region" description="Basic and acidic residues" evidence="2">
    <location>
        <begin position="37"/>
        <end position="48"/>
    </location>
</feature>
<evidence type="ECO:0000313" key="4">
    <source>
        <dbReference type="Proteomes" id="UP001146793"/>
    </source>
</evidence>
<protein>
    <submittedName>
        <fullName evidence="3">Uncharacterized protein</fullName>
    </submittedName>
</protein>